<comment type="caution">
    <text evidence="2">The sequence shown here is derived from an EMBL/GenBank/DDBJ whole genome shotgun (WGS) entry which is preliminary data.</text>
</comment>
<feature type="signal peptide" evidence="1">
    <location>
        <begin position="1"/>
        <end position="20"/>
    </location>
</feature>
<keyword evidence="2" id="KW-0378">Hydrolase</keyword>
<dbReference type="Gene3D" id="1.10.390.10">
    <property type="entry name" value="Neutral Protease Domain 2"/>
    <property type="match status" value="1"/>
</dbReference>
<evidence type="ECO:0000313" key="3">
    <source>
        <dbReference type="Proteomes" id="UP000662373"/>
    </source>
</evidence>
<name>A0A934KRX5_9FLAO</name>
<sequence>MLTKYILFSIILLCSAIMSGQNEISIDAQFNMANRSAKVSETIRYQNNSQDTLKTIYLNDWNNSFSTKRTPLADRFTEEYSTKFHFAKNEMRGFTNITSIKATNGDELINNRLKLYPDVIEVQLTEPLPPNQSYHIQLFYNLQFPDHTFTDYGVTDSNEFNLKYWYITPAVYDGVWHYYSNKNLDDLFVPKATVNFKLEFPKNYGLFSELDIQNITQNDSTQTFHLYGKDRVDSKLYLNKFPKFNFVQTDNFTVITNIETEGITPTDRAIITDKITKFITKNLGPYPHNYLLVTDIEYRKDPLYGINQLPKFINPFPGNLQYELKLLKTTLKNYLNNTVVVNPRKDYWLKDGIQIYYLMKYVKEQYPDLKLLGTLSDFWGVRSFHAADVDFNEQYNLYFMQMARTNRDQALTTAKDSLLKFNANIAGKYKAGIGLKYLDDFVNADVLEKTIQQYVQKAVSEPTTLSDFESLLKQNTDKDVDWFFSDYINSNKKIDFRIKDIIKTKDSVTFTIKNKRNNDVPISLFTLKHDSILSKQWIEHVKGSKTLTIPHHDATKLVLNYDNTIPEYNLRDNWKSLQGWFFNNKPLQFRLFKDIEDPNYNQVFLMPLVEFNNIYDGLTLGAKMYNKTLLMKNFSYKLSPKYSFNSKTLTGGASGVYTQHVENRNLFRINYGLGGSYSSFAENAFVTLISPSVSFYFRDKDNYRSNKLSYLNFRYLDISRTNNNSLLTVTNPDYSVFNIRYVNAHTDLIDYSKFYYDFQAAEKFGKLSVNYEWRKLTENNRQFNFRFFAGSFLYNKTDENSDYFSFALDRPTDYLFDYNYLGRSEASGIFSQQIIIAEGGFKSKLDPSFANQWMTTVNVSTTLWRYIEAYGDIGLVKNRSINPEFVYDSGIRLNLVTDYFELYFPIYSNLGWEVDEPNYSQRIRIKFTLDPQALLGLFRRRWY</sequence>
<proteinExistence type="predicted"/>
<keyword evidence="3" id="KW-1185">Reference proteome</keyword>
<dbReference type="InterPro" id="IPR027268">
    <property type="entry name" value="Peptidase_M4/M1_CTD_sf"/>
</dbReference>
<feature type="chain" id="PRO_5037897647" evidence="1">
    <location>
        <begin position="21"/>
        <end position="943"/>
    </location>
</feature>
<accession>A0A934KRX5</accession>
<reference evidence="2 3" key="1">
    <citation type="submission" date="2020-09" db="EMBL/GenBank/DDBJ databases">
        <title>Draft genome of Gelidibacter salicanalis PAMC21136.</title>
        <authorList>
            <person name="Park H."/>
        </authorList>
    </citation>
    <scope>NUCLEOTIDE SEQUENCE [LARGE SCALE GENOMIC DNA]</scope>
    <source>
        <strain evidence="2 3">PAMC21136</strain>
    </source>
</reference>
<protein>
    <submittedName>
        <fullName evidence="2">Metalloprotease</fullName>
    </submittedName>
</protein>
<dbReference type="Proteomes" id="UP000662373">
    <property type="component" value="Unassembled WGS sequence"/>
</dbReference>
<dbReference type="EMBL" id="JAEHJZ010000022">
    <property type="protein sequence ID" value="MBJ7880955.1"/>
    <property type="molecule type" value="Genomic_DNA"/>
</dbReference>
<dbReference type="AlphaFoldDB" id="A0A934KRX5"/>
<evidence type="ECO:0000313" key="2">
    <source>
        <dbReference type="EMBL" id="MBJ7880955.1"/>
    </source>
</evidence>
<keyword evidence="1" id="KW-0732">Signal</keyword>
<gene>
    <name evidence="2" type="ORF">JEM65_09885</name>
</gene>
<dbReference type="GO" id="GO:0008237">
    <property type="term" value="F:metallopeptidase activity"/>
    <property type="evidence" value="ECO:0007669"/>
    <property type="project" value="UniProtKB-KW"/>
</dbReference>
<evidence type="ECO:0000256" key="1">
    <source>
        <dbReference type="SAM" id="SignalP"/>
    </source>
</evidence>
<organism evidence="2 3">
    <name type="scientific">Gelidibacter salicanalis</name>
    <dbReference type="NCBI Taxonomy" id="291193"/>
    <lineage>
        <taxon>Bacteria</taxon>
        <taxon>Pseudomonadati</taxon>
        <taxon>Bacteroidota</taxon>
        <taxon>Flavobacteriia</taxon>
        <taxon>Flavobacteriales</taxon>
        <taxon>Flavobacteriaceae</taxon>
        <taxon>Gelidibacter</taxon>
    </lineage>
</organism>
<dbReference type="SUPFAM" id="SSF55486">
    <property type="entry name" value="Metalloproteases ('zincins'), catalytic domain"/>
    <property type="match status" value="1"/>
</dbReference>
<keyword evidence="2" id="KW-0645">Protease</keyword>
<keyword evidence="2" id="KW-0482">Metalloprotease</keyword>